<sequence length="219" mass="26045">MNQPIPLIEGLKKHKAPIHKNDFIELPADTPFGNLNLNWVEMLLRMDYLNDLIIRIFEDFEEIDKHRKITPVGNSNQLYEQKINTEQIFYWIRKTTDELISLMWLLNYKKLNNKYPKKLKISSIGEYLNKSSFEIEEIEKFKILLQNINEISNGFKHSFVNSQIHNYQGAETPIVIALSLNYNDLKKTPKFHTLELREVLKEYNSFVIEVKDYIRNNLI</sequence>
<reference evidence="2" key="1">
    <citation type="journal article" date="2019" name="Int. J. Syst. Evol. Microbiol.">
        <title>The Global Catalogue of Microorganisms (GCM) 10K type strain sequencing project: providing services to taxonomists for standard genome sequencing and annotation.</title>
        <authorList>
            <consortium name="The Broad Institute Genomics Platform"/>
            <consortium name="The Broad Institute Genome Sequencing Center for Infectious Disease"/>
            <person name="Wu L."/>
            <person name="Ma J."/>
        </authorList>
    </citation>
    <scope>NUCLEOTIDE SEQUENCE [LARGE SCALE GENOMIC DNA]</scope>
    <source>
        <strain evidence="2">KCTC 52925</strain>
    </source>
</reference>
<evidence type="ECO:0000313" key="2">
    <source>
        <dbReference type="Proteomes" id="UP001597438"/>
    </source>
</evidence>
<comment type="caution">
    <text evidence="1">The sequence shown here is derived from an EMBL/GenBank/DDBJ whole genome shotgun (WGS) entry which is preliminary data.</text>
</comment>
<dbReference type="RefSeq" id="WP_251742214.1">
    <property type="nucleotide sequence ID" value="NZ_JBHUOJ010000041.1"/>
</dbReference>
<name>A0ABW5X945_9FLAO</name>
<evidence type="ECO:0000313" key="1">
    <source>
        <dbReference type="EMBL" id="MFD2835471.1"/>
    </source>
</evidence>
<protein>
    <submittedName>
        <fullName evidence="1">Uncharacterized protein</fullName>
    </submittedName>
</protein>
<accession>A0ABW5X945</accession>
<gene>
    <name evidence="1" type="ORF">ACFSYS_19420</name>
</gene>
<proteinExistence type="predicted"/>
<keyword evidence="2" id="KW-1185">Reference proteome</keyword>
<dbReference type="Proteomes" id="UP001597438">
    <property type="component" value="Unassembled WGS sequence"/>
</dbReference>
<dbReference type="EMBL" id="JBHUOJ010000041">
    <property type="protein sequence ID" value="MFD2835471.1"/>
    <property type="molecule type" value="Genomic_DNA"/>
</dbReference>
<organism evidence="1 2">
    <name type="scientific">Christiangramia antarctica</name>
    <dbReference type="NCBI Taxonomy" id="2058158"/>
    <lineage>
        <taxon>Bacteria</taxon>
        <taxon>Pseudomonadati</taxon>
        <taxon>Bacteroidota</taxon>
        <taxon>Flavobacteriia</taxon>
        <taxon>Flavobacteriales</taxon>
        <taxon>Flavobacteriaceae</taxon>
        <taxon>Christiangramia</taxon>
    </lineage>
</organism>